<name>A0A8J2SZX5_9STRA</name>
<reference evidence="2" key="1">
    <citation type="submission" date="2021-11" db="EMBL/GenBank/DDBJ databases">
        <authorList>
            <consortium name="Genoscope - CEA"/>
            <person name="William W."/>
        </authorList>
    </citation>
    <scope>NUCLEOTIDE SEQUENCE</scope>
</reference>
<accession>A0A8J2SZX5</accession>
<organism evidence="2 3">
    <name type="scientific">Pelagomonas calceolata</name>
    <dbReference type="NCBI Taxonomy" id="35677"/>
    <lineage>
        <taxon>Eukaryota</taxon>
        <taxon>Sar</taxon>
        <taxon>Stramenopiles</taxon>
        <taxon>Ochrophyta</taxon>
        <taxon>Pelagophyceae</taxon>
        <taxon>Pelagomonadales</taxon>
        <taxon>Pelagomonadaceae</taxon>
        <taxon>Pelagomonas</taxon>
    </lineage>
</organism>
<keyword evidence="3" id="KW-1185">Reference proteome</keyword>
<dbReference type="EMBL" id="CAKKNE010000005">
    <property type="protein sequence ID" value="CAH0376474.1"/>
    <property type="molecule type" value="Genomic_DNA"/>
</dbReference>
<gene>
    <name evidence="2" type="ORF">PECAL_5P10650</name>
</gene>
<feature type="region of interest" description="Disordered" evidence="1">
    <location>
        <begin position="1"/>
        <end position="20"/>
    </location>
</feature>
<proteinExistence type="predicted"/>
<feature type="non-terminal residue" evidence="2">
    <location>
        <position position="1"/>
    </location>
</feature>
<protein>
    <submittedName>
        <fullName evidence="2">Uncharacterized protein</fullName>
    </submittedName>
</protein>
<evidence type="ECO:0000313" key="2">
    <source>
        <dbReference type="EMBL" id="CAH0376474.1"/>
    </source>
</evidence>
<evidence type="ECO:0000313" key="3">
    <source>
        <dbReference type="Proteomes" id="UP000789595"/>
    </source>
</evidence>
<dbReference type="Proteomes" id="UP000789595">
    <property type="component" value="Unassembled WGS sequence"/>
</dbReference>
<comment type="caution">
    <text evidence="2">The sequence shown here is derived from an EMBL/GenBank/DDBJ whole genome shotgun (WGS) entry which is preliminary data.</text>
</comment>
<evidence type="ECO:0000256" key="1">
    <source>
        <dbReference type="SAM" id="MobiDB-lite"/>
    </source>
</evidence>
<dbReference type="AlphaFoldDB" id="A0A8J2SZX5"/>
<sequence length="287" mass="33035">FFGSLLPATPSGQRSRRGAIDDAPLRAQQLLTFFARGVEIVEIALRARTLLQALAEHARREPRFRERVSQQVGRRPEERRLLDVLGDRGDVRRRVGQRAEVVARDRGNHSDTKDGEGVALAHVDLRRRRRRGEGDVLLGSHFSLGRRPGRRGDRLLRGRCDDLHLVLARPPHGCGHALLREADGRLLARGGHLARRPRAPRRAVDLRRHYNRCTNVLPLDGRRRRRVLPEVRRVEERLGRRRPVERLVGRRRRRGRQAAAREDHCFMIELRCCLRVFYKPCGASCCV</sequence>